<gene>
    <name evidence="1" type="ordered locus">CA_C1996</name>
</gene>
<organism evidence="1 2">
    <name type="scientific">Clostridium acetobutylicum (strain ATCC 824 / DSM 792 / JCM 1419 / IAM 19013 / LMG 5710 / NBRC 13948 / NRRL B-527 / VKM B-1787 / 2291 / W)</name>
    <dbReference type="NCBI Taxonomy" id="272562"/>
    <lineage>
        <taxon>Bacteria</taxon>
        <taxon>Bacillati</taxon>
        <taxon>Bacillota</taxon>
        <taxon>Clostridia</taxon>
        <taxon>Eubacteriales</taxon>
        <taxon>Clostridiaceae</taxon>
        <taxon>Clostridium</taxon>
    </lineage>
</organism>
<dbReference type="PIR" id="H97145">
    <property type="entry name" value="H97145"/>
</dbReference>
<evidence type="ECO:0000313" key="1">
    <source>
        <dbReference type="EMBL" id="AAK79955.1"/>
    </source>
</evidence>
<accession>Q97HL5</accession>
<dbReference type="STRING" id="272562.CA_C1996"/>
<protein>
    <submittedName>
        <fullName evidence="1">Uncharacterized protein</fullName>
    </submittedName>
</protein>
<dbReference type="Proteomes" id="UP000000814">
    <property type="component" value="Chromosome"/>
</dbReference>
<sequence>MKNECIEIPQMLLIGATGRNMGKTTLATAIIKKFKDNFCVIGLKVTTIREKNGKCPRGGEGCGVCSSLKGNFQLLEEVNSNTNKDTACLLKAGADRVFWLKTLKSYSYEAIKYFITQLPKNTLVICESNSIRHVVRPGGFIMVNREGVSAIKKSAREVIDYADYIVKYDFENNISEIVKKVDVFRRVNNIEVKIRES</sequence>
<dbReference type="EMBL" id="AE001437">
    <property type="protein sequence ID" value="AAK79955.1"/>
    <property type="molecule type" value="Genomic_DNA"/>
</dbReference>
<reference evidence="1 2" key="1">
    <citation type="journal article" date="2001" name="J. Bacteriol.">
        <title>Genome sequence and comparative analysis of the solvent-producing bacterium Clostridium acetobutylicum.</title>
        <authorList>
            <person name="Nolling J."/>
            <person name="Breton G."/>
            <person name="Omelchenko M.V."/>
            <person name="Makarova K.S."/>
            <person name="Zeng Q."/>
            <person name="Gibson R."/>
            <person name="Lee H.M."/>
            <person name="Dubois J."/>
            <person name="Qiu D."/>
            <person name="Hitti J."/>
            <person name="Wolf Y.I."/>
            <person name="Tatusov R.L."/>
            <person name="Sabathe F."/>
            <person name="Doucette-Stamm L."/>
            <person name="Soucaille P."/>
            <person name="Daly M.J."/>
            <person name="Bennett G.N."/>
            <person name="Koonin E.V."/>
            <person name="Smith D.R."/>
        </authorList>
    </citation>
    <scope>NUCLEOTIDE SEQUENCE [LARGE SCALE GENOMIC DNA]</scope>
    <source>
        <strain evidence="2">ATCC 824 / DSM 792 / JCM 1419 / LMG 5710 / VKM B-1787</strain>
    </source>
</reference>
<keyword evidence="2" id="KW-1185">Reference proteome</keyword>
<dbReference type="eggNOG" id="ENOG5032WPW">
    <property type="taxonomic scope" value="Bacteria"/>
</dbReference>
<dbReference type="AlphaFoldDB" id="Q97HL5"/>
<dbReference type="KEGG" id="cac:CA_C1996"/>
<dbReference type="OrthoDB" id="5431388at2"/>
<dbReference type="PATRIC" id="fig|272562.8.peg.2203"/>
<dbReference type="HOGENOM" id="CLU_124860_0_0_9"/>
<proteinExistence type="predicted"/>
<dbReference type="InterPro" id="IPR027417">
    <property type="entry name" value="P-loop_NTPase"/>
</dbReference>
<name>Q97HL5_CLOAB</name>
<dbReference type="GeneID" id="44998483"/>
<dbReference type="RefSeq" id="WP_010965296.1">
    <property type="nucleotide sequence ID" value="NC_003030.1"/>
</dbReference>
<evidence type="ECO:0000313" key="2">
    <source>
        <dbReference type="Proteomes" id="UP000000814"/>
    </source>
</evidence>
<dbReference type="Gene3D" id="3.40.50.300">
    <property type="entry name" value="P-loop containing nucleotide triphosphate hydrolases"/>
    <property type="match status" value="1"/>
</dbReference>